<dbReference type="RefSeq" id="WP_263600062.1">
    <property type="nucleotide sequence ID" value="NZ_CP107027.1"/>
</dbReference>
<dbReference type="InterPro" id="IPR022770">
    <property type="entry name" value="IucA/IucC-like_C"/>
</dbReference>
<dbReference type="Gene3D" id="1.10.510.40">
    <property type="match status" value="1"/>
</dbReference>
<proteinExistence type="inferred from homology"/>
<feature type="domain" description="Aerobactin siderophore biosynthesis IucA/IucC-like C-terminal" evidence="4">
    <location>
        <begin position="389"/>
        <end position="550"/>
    </location>
</feature>
<evidence type="ECO:0000256" key="2">
    <source>
        <dbReference type="ARBA" id="ARBA00007832"/>
    </source>
</evidence>
<evidence type="ECO:0000259" key="4">
    <source>
        <dbReference type="Pfam" id="PF06276"/>
    </source>
</evidence>
<evidence type="ECO:0000313" key="6">
    <source>
        <dbReference type="Proteomes" id="UP001163104"/>
    </source>
</evidence>
<dbReference type="AlphaFoldDB" id="A0AA46P8F3"/>
<dbReference type="Pfam" id="PF06276">
    <property type="entry name" value="FhuF"/>
    <property type="match status" value="1"/>
</dbReference>
<organism evidence="5 6">
    <name type="scientific">Cytobacillus firmus</name>
    <name type="common">Bacillus firmus</name>
    <dbReference type="NCBI Taxonomy" id="1399"/>
    <lineage>
        <taxon>Bacteria</taxon>
        <taxon>Bacillati</taxon>
        <taxon>Bacillota</taxon>
        <taxon>Bacilli</taxon>
        <taxon>Bacillales</taxon>
        <taxon>Bacillaceae</taxon>
        <taxon>Cytobacillus</taxon>
    </lineage>
</organism>
<evidence type="ECO:0000256" key="1">
    <source>
        <dbReference type="ARBA" id="ARBA00004924"/>
    </source>
</evidence>
<protein>
    <submittedName>
        <fullName evidence="5">Siderophore biosynthesis protein</fullName>
    </submittedName>
</protein>
<reference evidence="5" key="1">
    <citation type="submission" date="2022-10" db="EMBL/GenBank/DDBJ databases">
        <title>Mechanism of multi-heavy metal repair in Cytobacillus Firmus M7.</title>
        <authorList>
            <person name="Li X."/>
            <person name="Yu C."/>
        </authorList>
    </citation>
    <scope>NUCLEOTIDE SEQUENCE</scope>
    <source>
        <strain evidence="5">M7</strain>
    </source>
</reference>
<dbReference type="GO" id="GO:0016881">
    <property type="term" value="F:acid-amino acid ligase activity"/>
    <property type="evidence" value="ECO:0007669"/>
    <property type="project" value="UniProtKB-ARBA"/>
</dbReference>
<evidence type="ECO:0000259" key="3">
    <source>
        <dbReference type="Pfam" id="PF04183"/>
    </source>
</evidence>
<accession>A0AA46P8F3</accession>
<sequence>MQKLHPLPSKKVERRVIRQLLEAVLFEGLMDYERTANQPEEPLLSFTVFGNQRTYCCEGRVAAFDRVRLKEDSICSVQSDGSRTSTSIEELAEDLVPDPEKRNKLIHELQQTIQLSEWNEKNLMPFFSRRTFSYEELESEVWEGHPYHPCFKARTGFSLEDHAAFGPEAGQSFALQWAAVRREHSRMAIPEGEKEFWEKELGPLMLGQLLTELHELEKTFEEYTFLPIHPWQVKHIKDELEQGDVVLLKSSGDSYRATQSVRTLWNIANPKKAHIKLSMNMVNTSSLRTLDTHAICAAPHISKWIADTVEADPFLKEEASLIVLKEYAGIAHQPIEEKTEAKLGAIWRESVRLHMEEDEEAVPFTALPLMERDGSLFINDWLVHYGIEHWLKRLIEVSVVPVWHLLAAHGIAVEAHAQNMILLHKNGWPTRVVLRDFHDSTEYHHDFLAEPSRIPDFGEIHKQFKKGGEDEFYWMTSIEALRELVMDTLFVFHLTELSFALEEQYGYSERKFWRLAGETLAGHMSCYPELIFRNYLLQHTAPMVYAESLLKRKVQKEEAGGFRHLVTNSLA</sequence>
<gene>
    <name evidence="5" type="ORF">OD459_11985</name>
</gene>
<dbReference type="Gene3D" id="6.10.250.3370">
    <property type="match status" value="1"/>
</dbReference>
<dbReference type="PANTHER" id="PTHR34384:SF6">
    <property type="entry name" value="STAPHYLOFERRIN B SYNTHASE"/>
    <property type="match status" value="1"/>
</dbReference>
<comment type="pathway">
    <text evidence="1">Siderophore biosynthesis.</text>
</comment>
<dbReference type="Pfam" id="PF04183">
    <property type="entry name" value="IucA_IucC"/>
    <property type="match status" value="1"/>
</dbReference>
<name>A0AA46P8F3_CYTFI</name>
<dbReference type="Gene3D" id="3.30.310.280">
    <property type="match status" value="1"/>
</dbReference>
<dbReference type="Proteomes" id="UP001163104">
    <property type="component" value="Chromosome"/>
</dbReference>
<comment type="similarity">
    <text evidence="2">Belongs to the IucA/IucC family.</text>
</comment>
<feature type="domain" description="Aerobactin siderophore biosynthesis IucA/IucC N-terminal" evidence="3">
    <location>
        <begin position="134"/>
        <end position="367"/>
    </location>
</feature>
<dbReference type="InterPro" id="IPR037455">
    <property type="entry name" value="LucA/IucC-like"/>
</dbReference>
<dbReference type="EMBL" id="CP107027">
    <property type="protein sequence ID" value="UYG97669.1"/>
    <property type="molecule type" value="Genomic_DNA"/>
</dbReference>
<evidence type="ECO:0000313" key="5">
    <source>
        <dbReference type="EMBL" id="UYG97669.1"/>
    </source>
</evidence>
<dbReference type="InterPro" id="IPR007310">
    <property type="entry name" value="Aerobactin_biosyn_IucA/IucC_N"/>
</dbReference>
<dbReference type="GO" id="GO:0019290">
    <property type="term" value="P:siderophore biosynthetic process"/>
    <property type="evidence" value="ECO:0007669"/>
    <property type="project" value="InterPro"/>
</dbReference>
<dbReference type="PANTHER" id="PTHR34384">
    <property type="entry name" value="L-2,3-DIAMINOPROPANOATE--CITRATE LIGASE"/>
    <property type="match status" value="1"/>
</dbReference>